<gene>
    <name evidence="1" type="ORF">DFO70_1037</name>
</gene>
<dbReference type="EMBL" id="QNSF01000003">
    <property type="protein sequence ID" value="RBP94979.1"/>
    <property type="molecule type" value="Genomic_DNA"/>
</dbReference>
<evidence type="ECO:0000313" key="2">
    <source>
        <dbReference type="Proteomes" id="UP000252731"/>
    </source>
</evidence>
<name>A0A366JZN0_CYTFI</name>
<proteinExistence type="predicted"/>
<protein>
    <submittedName>
        <fullName evidence="1">Uncharacterized protein</fullName>
    </submittedName>
</protein>
<organism evidence="1 2">
    <name type="scientific">Cytobacillus firmus</name>
    <name type="common">Bacillus firmus</name>
    <dbReference type="NCBI Taxonomy" id="1399"/>
    <lineage>
        <taxon>Bacteria</taxon>
        <taxon>Bacillati</taxon>
        <taxon>Bacillota</taxon>
        <taxon>Bacilli</taxon>
        <taxon>Bacillales</taxon>
        <taxon>Bacillaceae</taxon>
        <taxon>Cytobacillus</taxon>
    </lineage>
</organism>
<dbReference type="AlphaFoldDB" id="A0A366JZN0"/>
<keyword evidence="2" id="KW-1185">Reference proteome</keyword>
<comment type="caution">
    <text evidence="1">The sequence shown here is derived from an EMBL/GenBank/DDBJ whole genome shotgun (WGS) entry which is preliminary data.</text>
</comment>
<reference evidence="1 2" key="1">
    <citation type="submission" date="2018-06" db="EMBL/GenBank/DDBJ databases">
        <title>Freshwater and sediment microbial communities from various areas in North America, analyzing microbe dynamics in response to fracking.</title>
        <authorList>
            <person name="Lamendella R."/>
        </authorList>
    </citation>
    <scope>NUCLEOTIDE SEQUENCE [LARGE SCALE GENOMIC DNA]</scope>
    <source>
        <strain evidence="1 2">14_TX</strain>
    </source>
</reference>
<sequence length="41" mass="4505">MKAALMATVRFDSSKLSQMTSADMRTVGCVYEGWGLSQAYL</sequence>
<dbReference type="Proteomes" id="UP000252731">
    <property type="component" value="Unassembled WGS sequence"/>
</dbReference>
<accession>A0A366JZN0</accession>
<evidence type="ECO:0000313" key="1">
    <source>
        <dbReference type="EMBL" id="RBP94979.1"/>
    </source>
</evidence>